<dbReference type="PANTHER" id="PTHR46082:SF6">
    <property type="entry name" value="AAA+ ATPASE DOMAIN-CONTAINING PROTEIN-RELATED"/>
    <property type="match status" value="1"/>
</dbReference>
<dbReference type="InterPro" id="IPR011990">
    <property type="entry name" value="TPR-like_helical_dom_sf"/>
</dbReference>
<comment type="caution">
    <text evidence="1">The sequence shown here is derived from an EMBL/GenBank/DDBJ whole genome shotgun (WGS) entry which is preliminary data.</text>
</comment>
<dbReference type="SUPFAM" id="SSF48452">
    <property type="entry name" value="TPR-like"/>
    <property type="match status" value="1"/>
</dbReference>
<evidence type="ECO:0000313" key="2">
    <source>
        <dbReference type="Proteomes" id="UP000724874"/>
    </source>
</evidence>
<dbReference type="Gene3D" id="1.25.40.10">
    <property type="entry name" value="Tetratricopeptide repeat domain"/>
    <property type="match status" value="2"/>
</dbReference>
<dbReference type="InterPro" id="IPR053137">
    <property type="entry name" value="NLR-like"/>
</dbReference>
<proteinExistence type="predicted"/>
<evidence type="ECO:0008006" key="3">
    <source>
        <dbReference type="Google" id="ProtNLM"/>
    </source>
</evidence>
<sequence>MQRDKITTSNFNFQGFRTEDYIFRRHLIPHIRANLKFSFQQMIKICVMIMTVWHLDCLSKKMETGKWLRSYTNRLQHKTRNAWPEHPNTLSSISNLAATYWNQGRWKEAEDLGFRSWTCARGAWARSSRYSDQHEQPCSHLLESRKVERGRGFGGSGHGHAQESAWARSSRHFASMSNLAATYWNQGRWKEAEELMTKAVNLSEQILGDDHPDTQARITN</sequence>
<name>A0A9P5NAL2_GYMJU</name>
<dbReference type="OrthoDB" id="3038484at2759"/>
<dbReference type="AlphaFoldDB" id="A0A9P5NAL2"/>
<protein>
    <recommendedName>
        <fullName evidence="3">Kinesin light chain</fullName>
    </recommendedName>
</protein>
<dbReference type="EMBL" id="JADNYJ010000157">
    <property type="protein sequence ID" value="KAF8878595.1"/>
    <property type="molecule type" value="Genomic_DNA"/>
</dbReference>
<dbReference type="Proteomes" id="UP000724874">
    <property type="component" value="Unassembled WGS sequence"/>
</dbReference>
<reference evidence="1" key="1">
    <citation type="submission" date="2020-11" db="EMBL/GenBank/DDBJ databases">
        <authorList>
            <consortium name="DOE Joint Genome Institute"/>
            <person name="Ahrendt S."/>
            <person name="Riley R."/>
            <person name="Andreopoulos W."/>
            <person name="LaButti K."/>
            <person name="Pangilinan J."/>
            <person name="Ruiz-duenas F.J."/>
            <person name="Barrasa J.M."/>
            <person name="Sanchez-Garcia M."/>
            <person name="Camarero S."/>
            <person name="Miyauchi S."/>
            <person name="Serrano A."/>
            <person name="Linde D."/>
            <person name="Babiker R."/>
            <person name="Drula E."/>
            <person name="Ayuso-Fernandez I."/>
            <person name="Pacheco R."/>
            <person name="Padilla G."/>
            <person name="Ferreira P."/>
            <person name="Barriuso J."/>
            <person name="Kellner H."/>
            <person name="Castanera R."/>
            <person name="Alfaro M."/>
            <person name="Ramirez L."/>
            <person name="Pisabarro A.G."/>
            <person name="Kuo A."/>
            <person name="Tritt A."/>
            <person name="Lipzen A."/>
            <person name="He G."/>
            <person name="Yan M."/>
            <person name="Ng V."/>
            <person name="Cullen D."/>
            <person name="Martin F."/>
            <person name="Rosso M.-N."/>
            <person name="Henrissat B."/>
            <person name="Hibbett D."/>
            <person name="Martinez A.T."/>
            <person name="Grigoriev I.V."/>
        </authorList>
    </citation>
    <scope>NUCLEOTIDE SEQUENCE</scope>
    <source>
        <strain evidence="1">AH 44721</strain>
    </source>
</reference>
<organism evidence="1 2">
    <name type="scientific">Gymnopilus junonius</name>
    <name type="common">Spectacular rustgill mushroom</name>
    <name type="synonym">Gymnopilus spectabilis subsp. junonius</name>
    <dbReference type="NCBI Taxonomy" id="109634"/>
    <lineage>
        <taxon>Eukaryota</taxon>
        <taxon>Fungi</taxon>
        <taxon>Dikarya</taxon>
        <taxon>Basidiomycota</taxon>
        <taxon>Agaricomycotina</taxon>
        <taxon>Agaricomycetes</taxon>
        <taxon>Agaricomycetidae</taxon>
        <taxon>Agaricales</taxon>
        <taxon>Agaricineae</taxon>
        <taxon>Hymenogastraceae</taxon>
        <taxon>Gymnopilus</taxon>
    </lineage>
</organism>
<accession>A0A9P5NAL2</accession>
<evidence type="ECO:0000313" key="1">
    <source>
        <dbReference type="EMBL" id="KAF8878595.1"/>
    </source>
</evidence>
<gene>
    <name evidence="1" type="ORF">CPB84DRAFT_329274</name>
</gene>
<keyword evidence="2" id="KW-1185">Reference proteome</keyword>
<dbReference type="PANTHER" id="PTHR46082">
    <property type="entry name" value="ATP/GTP-BINDING PROTEIN-RELATED"/>
    <property type="match status" value="1"/>
</dbReference>
<dbReference type="Pfam" id="PF13374">
    <property type="entry name" value="TPR_10"/>
    <property type="match status" value="2"/>
</dbReference>